<dbReference type="Proteomes" id="UP000594364">
    <property type="component" value="Chromosome 3"/>
</dbReference>
<keyword evidence="2" id="KW-1185">Reference proteome</keyword>
<proteinExistence type="predicted"/>
<gene>
    <name evidence="1" type="ORF">C2857_005318</name>
</gene>
<evidence type="ECO:0000313" key="2">
    <source>
        <dbReference type="Proteomes" id="UP000594364"/>
    </source>
</evidence>
<sequence>MTSCVEVVLQCNKIQQDISLLYEFWIMDHDSPIGYMLPKFVVQMVWATTGFEVDDLNRTVHLSLKLDAGESVFTACEKEFARLCRLNMTIVNGVKKWALVRAKRKLNDALLATKNADKRGRVRRARLTAEAAREADADERAAMAQLFEAASLKVQIDIANSSSDLRKQTNSTQLQIGQRPWILITGLDKPTTEESLDAMGAVLTSGVNTRWSLRWLLLSLRIVLWRLLLLGRIEPLKRMRDDLMGLEIMLREKHVSLEVPALQERPSCGGGRT</sequence>
<reference evidence="1 2" key="1">
    <citation type="journal article" date="2018" name="PLoS Genet.">
        <title>Repeat elements organise 3D genome structure and mediate transcription in the filamentous fungus Epichloe festucae.</title>
        <authorList>
            <person name="Winter D.J."/>
            <person name="Ganley A.R.D."/>
            <person name="Young C.A."/>
            <person name="Liachko I."/>
            <person name="Schardl C.L."/>
            <person name="Dupont P.Y."/>
            <person name="Berry D."/>
            <person name="Ram A."/>
            <person name="Scott B."/>
            <person name="Cox M.P."/>
        </authorList>
    </citation>
    <scope>NUCLEOTIDE SEQUENCE [LARGE SCALE GENOMIC DNA]</scope>
    <source>
        <strain evidence="1 2">Fl1</strain>
    </source>
</reference>
<dbReference type="EMBL" id="CP031387">
    <property type="protein sequence ID" value="QPH01119.1"/>
    <property type="molecule type" value="Genomic_DNA"/>
</dbReference>
<organism evidence="1 2">
    <name type="scientific">Epichloe festucae (strain Fl1)</name>
    <dbReference type="NCBI Taxonomy" id="877507"/>
    <lineage>
        <taxon>Eukaryota</taxon>
        <taxon>Fungi</taxon>
        <taxon>Dikarya</taxon>
        <taxon>Ascomycota</taxon>
        <taxon>Pezizomycotina</taxon>
        <taxon>Sordariomycetes</taxon>
        <taxon>Hypocreomycetidae</taxon>
        <taxon>Hypocreales</taxon>
        <taxon>Clavicipitaceae</taxon>
        <taxon>Epichloe</taxon>
    </lineage>
</organism>
<dbReference type="AlphaFoldDB" id="A0A7S9KSQ1"/>
<evidence type="ECO:0000313" key="1">
    <source>
        <dbReference type="EMBL" id="QPH01119.1"/>
    </source>
</evidence>
<dbReference type="OrthoDB" id="10261522at2759"/>
<name>A0A7S9KSQ1_EPIFF</name>
<protein>
    <submittedName>
        <fullName evidence="1">Uncharacterized protein</fullName>
    </submittedName>
</protein>
<accession>A0A7S9KSQ1</accession>